<proteinExistence type="inferred from homology"/>
<dbReference type="KEGG" id="oai:OLEAN_C06440"/>
<evidence type="ECO:0000256" key="1">
    <source>
        <dbReference type="ARBA" id="ARBA00004651"/>
    </source>
</evidence>
<evidence type="ECO:0000256" key="8">
    <source>
        <dbReference type="RuleBase" id="RU363041"/>
    </source>
</evidence>
<accession>R4YKJ5</accession>
<feature type="transmembrane region" description="Helical" evidence="8">
    <location>
        <begin position="38"/>
        <end position="58"/>
    </location>
</feature>
<evidence type="ECO:0000313" key="9">
    <source>
        <dbReference type="EMBL" id="CCK74820.1"/>
    </source>
</evidence>
<keyword evidence="10" id="KW-1185">Reference proteome</keyword>
<keyword evidence="5 8" id="KW-0812">Transmembrane</keyword>
<keyword evidence="4 8" id="KW-1003">Cell membrane</keyword>
<feature type="transmembrane region" description="Helical" evidence="8">
    <location>
        <begin position="79"/>
        <end position="98"/>
    </location>
</feature>
<dbReference type="OrthoDB" id="7028171at2"/>
<protein>
    <recommendedName>
        <fullName evidence="8">Probable membrane transporter protein</fullName>
    </recommendedName>
</protein>
<dbReference type="Proteomes" id="UP000032749">
    <property type="component" value="Chromosome"/>
</dbReference>
<evidence type="ECO:0000256" key="5">
    <source>
        <dbReference type="ARBA" id="ARBA00022692"/>
    </source>
</evidence>
<evidence type="ECO:0000256" key="3">
    <source>
        <dbReference type="ARBA" id="ARBA00022448"/>
    </source>
</evidence>
<feature type="transmembrane region" description="Helical" evidence="8">
    <location>
        <begin position="130"/>
        <end position="153"/>
    </location>
</feature>
<evidence type="ECO:0000256" key="4">
    <source>
        <dbReference type="ARBA" id="ARBA00022475"/>
    </source>
</evidence>
<organism evidence="9 10">
    <name type="scientific">Oleispira antarctica RB-8</name>
    <dbReference type="NCBI Taxonomy" id="698738"/>
    <lineage>
        <taxon>Bacteria</taxon>
        <taxon>Pseudomonadati</taxon>
        <taxon>Pseudomonadota</taxon>
        <taxon>Gammaproteobacteria</taxon>
        <taxon>Oceanospirillales</taxon>
        <taxon>Oceanospirillaceae</taxon>
        <taxon>Oleispira</taxon>
    </lineage>
</organism>
<keyword evidence="3" id="KW-0813">Transport</keyword>
<dbReference type="STRING" id="698738.OLEAN_C06440"/>
<comment type="subcellular location">
    <subcellularLocation>
        <location evidence="1 8">Cell membrane</location>
        <topology evidence="1 8">Multi-pass membrane protein</topology>
    </subcellularLocation>
</comment>
<dbReference type="InterPro" id="IPR002781">
    <property type="entry name" value="TM_pro_TauE-like"/>
</dbReference>
<dbReference type="GO" id="GO:0005886">
    <property type="term" value="C:plasma membrane"/>
    <property type="evidence" value="ECO:0007669"/>
    <property type="project" value="UniProtKB-SubCell"/>
</dbReference>
<feature type="transmembrane region" description="Helical" evidence="8">
    <location>
        <begin position="104"/>
        <end position="123"/>
    </location>
</feature>
<feature type="transmembrane region" description="Helical" evidence="8">
    <location>
        <begin position="194"/>
        <end position="212"/>
    </location>
</feature>
<dbReference type="Pfam" id="PF01925">
    <property type="entry name" value="TauE"/>
    <property type="match status" value="1"/>
</dbReference>
<dbReference type="PANTHER" id="PTHR30269">
    <property type="entry name" value="TRANSMEMBRANE PROTEIN YFCA"/>
    <property type="match status" value="1"/>
</dbReference>
<evidence type="ECO:0000256" key="2">
    <source>
        <dbReference type="ARBA" id="ARBA00009142"/>
    </source>
</evidence>
<name>R4YKJ5_OLEAN</name>
<keyword evidence="7 8" id="KW-0472">Membrane</keyword>
<feature type="transmembrane region" description="Helical" evidence="8">
    <location>
        <begin position="224"/>
        <end position="241"/>
    </location>
</feature>
<feature type="transmembrane region" description="Helical" evidence="8">
    <location>
        <begin position="165"/>
        <end position="182"/>
    </location>
</feature>
<dbReference type="PANTHER" id="PTHR30269:SF37">
    <property type="entry name" value="MEMBRANE TRANSPORTER PROTEIN"/>
    <property type="match status" value="1"/>
</dbReference>
<gene>
    <name evidence="9" type="ORF">OLEAN_C06440</name>
</gene>
<evidence type="ECO:0000256" key="7">
    <source>
        <dbReference type="ARBA" id="ARBA00023136"/>
    </source>
</evidence>
<evidence type="ECO:0000313" key="10">
    <source>
        <dbReference type="Proteomes" id="UP000032749"/>
    </source>
</evidence>
<keyword evidence="6 8" id="KW-1133">Transmembrane helix</keyword>
<evidence type="ECO:0000256" key="6">
    <source>
        <dbReference type="ARBA" id="ARBA00022989"/>
    </source>
</evidence>
<dbReference type="HOGENOM" id="CLU_054750_0_1_6"/>
<sequence length="244" mass="26297">MEAFDSPVFWLLAITGVLLTGISKSGFAGGAGVVAVPLLSLVMPVQHAAAIMLPLLLVMDAKTVRLYWQSINLRELKSIMFAALVGITLAGSAMGSLSSTTLQWILAIFCILFASWQQLTPLLGKLPGAAYIWGTLSGISSTLLHAGGPPISIYFLSKGISKKVWLAQAAVFFAMMNIVKLIPYSMNNVWHMDFLLLDLILLPIAIMGVYLGHRIQAHLSETTFALSCRILLGVTGLTLLIKII</sequence>
<reference evidence="9 10" key="1">
    <citation type="journal article" date="2013" name="Nat. Commun.">
        <title>Genome sequence and functional genomic analysis of the oil-degrading bacterium Oleispira antarctica.</title>
        <authorList>
            <person name="Kube M."/>
            <person name="Chernikova T.N."/>
            <person name="Al-Ramahi Y."/>
            <person name="Beloqui A."/>
            <person name="Lopez-Cortez N."/>
            <person name="Guazzaroni M.E."/>
            <person name="Heipieper H.J."/>
            <person name="Klages S."/>
            <person name="Kotsyurbenko O.R."/>
            <person name="Langer I."/>
            <person name="Nechitaylo T.Y."/>
            <person name="Lunsdorf H."/>
            <person name="Fernandez M."/>
            <person name="Juarez S."/>
            <person name="Ciordia S."/>
            <person name="Singer A."/>
            <person name="Kagan O."/>
            <person name="Egorova O."/>
            <person name="Petit P.A."/>
            <person name="Stogios P."/>
            <person name="Kim Y."/>
            <person name="Tchigvintsev A."/>
            <person name="Flick R."/>
            <person name="Denaro R."/>
            <person name="Genovese M."/>
            <person name="Albar J.P."/>
            <person name="Reva O.N."/>
            <person name="Martinez-Gomariz M."/>
            <person name="Tran H."/>
            <person name="Ferrer M."/>
            <person name="Savchenko A."/>
            <person name="Yakunin A.F."/>
            <person name="Yakimov M.M."/>
            <person name="Golyshina O.V."/>
            <person name="Reinhardt R."/>
            <person name="Golyshin P.N."/>
        </authorList>
    </citation>
    <scope>NUCLEOTIDE SEQUENCE [LARGE SCALE GENOMIC DNA]</scope>
</reference>
<comment type="similarity">
    <text evidence="2 8">Belongs to the 4-toluene sulfonate uptake permease (TSUP) (TC 2.A.102) family.</text>
</comment>
<dbReference type="EMBL" id="FO203512">
    <property type="protein sequence ID" value="CCK74820.1"/>
    <property type="molecule type" value="Genomic_DNA"/>
</dbReference>
<dbReference type="InterPro" id="IPR052017">
    <property type="entry name" value="TSUP"/>
</dbReference>
<dbReference type="AlphaFoldDB" id="R4YKJ5"/>